<comment type="similarity">
    <text evidence="6">Belongs to the DNA polymerase HolA subunit family.</text>
</comment>
<name>A0A8J3E5H5_9PROT</name>
<dbReference type="InterPro" id="IPR008921">
    <property type="entry name" value="DNA_pol3_clamp-load_cplx_C"/>
</dbReference>
<dbReference type="PANTHER" id="PTHR34388">
    <property type="entry name" value="DNA POLYMERASE III SUBUNIT DELTA"/>
    <property type="match status" value="1"/>
</dbReference>
<keyword evidence="4" id="KW-0235">DNA replication</keyword>
<dbReference type="Gene3D" id="3.40.50.300">
    <property type="entry name" value="P-loop containing nucleotide triphosphate hydrolases"/>
    <property type="match status" value="1"/>
</dbReference>
<comment type="caution">
    <text evidence="8">The sequence shown here is derived from an EMBL/GenBank/DDBJ whole genome shotgun (WGS) entry which is preliminary data.</text>
</comment>
<gene>
    <name evidence="8" type="primary">holA</name>
    <name evidence="8" type="ORF">GCM10011611_43340</name>
</gene>
<keyword evidence="5" id="KW-0239">DNA-directed DNA polymerase</keyword>
<evidence type="ECO:0000256" key="3">
    <source>
        <dbReference type="ARBA" id="ARBA00022695"/>
    </source>
</evidence>
<evidence type="ECO:0000313" key="9">
    <source>
        <dbReference type="Proteomes" id="UP000646365"/>
    </source>
</evidence>
<dbReference type="EC" id="2.7.7.7" evidence="1"/>
<accession>A0A8J3E5H5</accession>
<dbReference type="AlphaFoldDB" id="A0A8J3E5H5"/>
<protein>
    <recommendedName>
        <fullName evidence="1">DNA-directed DNA polymerase</fullName>
        <ecNumber evidence="1">2.7.7.7</ecNumber>
    </recommendedName>
</protein>
<dbReference type="Gene3D" id="1.20.272.10">
    <property type="match status" value="1"/>
</dbReference>
<evidence type="ECO:0000256" key="1">
    <source>
        <dbReference type="ARBA" id="ARBA00012417"/>
    </source>
</evidence>
<evidence type="ECO:0000256" key="2">
    <source>
        <dbReference type="ARBA" id="ARBA00022679"/>
    </source>
</evidence>
<keyword evidence="3" id="KW-0548">Nucleotidyltransferase</keyword>
<comment type="catalytic activity">
    <reaction evidence="7">
        <text>DNA(n) + a 2'-deoxyribonucleoside 5'-triphosphate = DNA(n+1) + diphosphate</text>
        <dbReference type="Rhea" id="RHEA:22508"/>
        <dbReference type="Rhea" id="RHEA-COMP:17339"/>
        <dbReference type="Rhea" id="RHEA-COMP:17340"/>
        <dbReference type="ChEBI" id="CHEBI:33019"/>
        <dbReference type="ChEBI" id="CHEBI:61560"/>
        <dbReference type="ChEBI" id="CHEBI:173112"/>
        <dbReference type="EC" id="2.7.7.7"/>
    </reaction>
</comment>
<dbReference type="SUPFAM" id="SSF52540">
    <property type="entry name" value="P-loop containing nucleoside triphosphate hydrolases"/>
    <property type="match status" value="1"/>
</dbReference>
<organism evidence="8 9">
    <name type="scientific">Aliidongia dinghuensis</name>
    <dbReference type="NCBI Taxonomy" id="1867774"/>
    <lineage>
        <taxon>Bacteria</taxon>
        <taxon>Pseudomonadati</taxon>
        <taxon>Pseudomonadota</taxon>
        <taxon>Alphaproteobacteria</taxon>
        <taxon>Rhodospirillales</taxon>
        <taxon>Dongiaceae</taxon>
        <taxon>Aliidongia</taxon>
    </lineage>
</organism>
<dbReference type="InterPro" id="IPR005790">
    <property type="entry name" value="DNA_polIII_delta"/>
</dbReference>
<evidence type="ECO:0000256" key="6">
    <source>
        <dbReference type="ARBA" id="ARBA00034754"/>
    </source>
</evidence>
<dbReference type="Proteomes" id="UP000646365">
    <property type="component" value="Unassembled WGS sequence"/>
</dbReference>
<keyword evidence="9" id="KW-1185">Reference proteome</keyword>
<evidence type="ECO:0000256" key="5">
    <source>
        <dbReference type="ARBA" id="ARBA00022932"/>
    </source>
</evidence>
<dbReference type="GO" id="GO:0009360">
    <property type="term" value="C:DNA polymerase III complex"/>
    <property type="evidence" value="ECO:0007669"/>
    <property type="project" value="TreeGrafter"/>
</dbReference>
<dbReference type="RefSeq" id="WP_189049683.1">
    <property type="nucleotide sequence ID" value="NZ_BMJQ01000012.1"/>
</dbReference>
<evidence type="ECO:0000313" key="8">
    <source>
        <dbReference type="EMBL" id="GGF32485.1"/>
    </source>
</evidence>
<dbReference type="GO" id="GO:0003887">
    <property type="term" value="F:DNA-directed DNA polymerase activity"/>
    <property type="evidence" value="ECO:0007669"/>
    <property type="project" value="UniProtKB-KW"/>
</dbReference>
<sequence length="342" mass="36988">MKLSGAQLANFLKRPDGAVTVALVFGPDDGLVRERADLIAKAVLGDAGDDPFRLALLTADKIRQDPALLADEAAAMSLMGGRRVVRVRDAADGVAVPLKHVLETGRGDALIVLEAGDLGKSSSLRKLCEAADTAVAIPCYADGPREIASLIRDTLQAQRIQIADEAVEYLVGNLGSDRGVSRQEIEKLVLYAGAGGRIELPDAVASVGDSSALELEDVVYDALDGRTGNLDGALTRLFLEGQAPVSIVRAVMRHAQRLHLCAAQVAAGQPADVVVRGLRPPIFFKYTDRFRRQVEQWPLDRCERLLKRLTQAELDLKRTGYPDETLCRHLLLHLARLGPARR</sequence>
<reference evidence="8" key="1">
    <citation type="journal article" date="2014" name="Int. J. Syst. Evol. Microbiol.">
        <title>Complete genome sequence of Corynebacterium casei LMG S-19264T (=DSM 44701T), isolated from a smear-ripened cheese.</title>
        <authorList>
            <consortium name="US DOE Joint Genome Institute (JGI-PGF)"/>
            <person name="Walter F."/>
            <person name="Albersmeier A."/>
            <person name="Kalinowski J."/>
            <person name="Ruckert C."/>
        </authorList>
    </citation>
    <scope>NUCLEOTIDE SEQUENCE</scope>
    <source>
        <strain evidence="8">CGMCC 1.15725</strain>
    </source>
</reference>
<proteinExistence type="inferred from homology"/>
<evidence type="ECO:0000256" key="7">
    <source>
        <dbReference type="ARBA" id="ARBA00049244"/>
    </source>
</evidence>
<dbReference type="Gene3D" id="1.10.8.60">
    <property type="match status" value="1"/>
</dbReference>
<dbReference type="GO" id="GO:0003677">
    <property type="term" value="F:DNA binding"/>
    <property type="evidence" value="ECO:0007669"/>
    <property type="project" value="InterPro"/>
</dbReference>
<dbReference type="NCBIfam" id="TIGR01128">
    <property type="entry name" value="holA"/>
    <property type="match status" value="1"/>
</dbReference>
<reference evidence="8" key="2">
    <citation type="submission" date="2020-09" db="EMBL/GenBank/DDBJ databases">
        <authorList>
            <person name="Sun Q."/>
            <person name="Zhou Y."/>
        </authorList>
    </citation>
    <scope>NUCLEOTIDE SEQUENCE</scope>
    <source>
        <strain evidence="8">CGMCC 1.15725</strain>
    </source>
</reference>
<dbReference type="SUPFAM" id="SSF48019">
    <property type="entry name" value="post-AAA+ oligomerization domain-like"/>
    <property type="match status" value="1"/>
</dbReference>
<keyword evidence="2" id="KW-0808">Transferase</keyword>
<dbReference type="GO" id="GO:0006261">
    <property type="term" value="P:DNA-templated DNA replication"/>
    <property type="evidence" value="ECO:0007669"/>
    <property type="project" value="TreeGrafter"/>
</dbReference>
<dbReference type="PANTHER" id="PTHR34388:SF1">
    <property type="entry name" value="DNA POLYMERASE III SUBUNIT DELTA"/>
    <property type="match status" value="1"/>
</dbReference>
<evidence type="ECO:0000256" key="4">
    <source>
        <dbReference type="ARBA" id="ARBA00022705"/>
    </source>
</evidence>
<dbReference type="InterPro" id="IPR027417">
    <property type="entry name" value="P-loop_NTPase"/>
</dbReference>
<dbReference type="EMBL" id="BMJQ01000012">
    <property type="protein sequence ID" value="GGF32485.1"/>
    <property type="molecule type" value="Genomic_DNA"/>
</dbReference>